<evidence type="ECO:0000313" key="3">
    <source>
        <dbReference type="Proteomes" id="UP000552097"/>
    </source>
</evidence>
<dbReference type="AlphaFoldDB" id="A0A7W9HE15"/>
<dbReference type="InterPro" id="IPR022385">
    <property type="entry name" value="Rhs_assc_core"/>
</dbReference>
<keyword evidence="3" id="KW-1185">Reference proteome</keyword>
<protein>
    <submittedName>
        <fullName evidence="2">RHS repeat-associated protein</fullName>
    </submittedName>
</protein>
<comment type="caution">
    <text evidence="2">The sequence shown here is derived from an EMBL/GenBank/DDBJ whole genome shotgun (WGS) entry which is preliminary data.</text>
</comment>
<organism evidence="2 3">
    <name type="scientific">Saccharothrix ecbatanensis</name>
    <dbReference type="NCBI Taxonomy" id="1105145"/>
    <lineage>
        <taxon>Bacteria</taxon>
        <taxon>Bacillati</taxon>
        <taxon>Actinomycetota</taxon>
        <taxon>Actinomycetes</taxon>
        <taxon>Pseudonocardiales</taxon>
        <taxon>Pseudonocardiaceae</taxon>
        <taxon>Saccharothrix</taxon>
    </lineage>
</organism>
<dbReference type="InterPro" id="IPR030934">
    <property type="entry name" value="Intein_C"/>
</dbReference>
<evidence type="ECO:0000256" key="1">
    <source>
        <dbReference type="SAM" id="MobiDB-lite"/>
    </source>
</evidence>
<gene>
    <name evidence="2" type="ORF">F4560_000027</name>
</gene>
<accession>A0A7W9HE15</accession>
<feature type="region of interest" description="Disordered" evidence="1">
    <location>
        <begin position="196"/>
        <end position="220"/>
    </location>
</feature>
<proteinExistence type="predicted"/>
<dbReference type="InterPro" id="IPR036844">
    <property type="entry name" value="Hint_dom_sf"/>
</dbReference>
<evidence type="ECO:0000313" key="2">
    <source>
        <dbReference type="EMBL" id="MBB5800259.1"/>
    </source>
</evidence>
<sequence>MMAYGKDDTEAFTGIDKPQTQQPGNEPYNFYRYNGKRWDRASGSYDMGFRDYNPGLNRFLTRDNYNGTVDATSWHPVWGDAEGRFVNIGDLKPGRHLTSADGTSPTVTDVDRYTSFVPVYDLTIDGVHTYYVLAGGLDFLVHNCGTGKWSSDDPDVGELANAIDDRYPGHVLAVNRTRGGLELDIETANATIEAKGGDGRGLTRQIVGRQGPSAVNPERS</sequence>
<dbReference type="EMBL" id="JACHMO010000001">
    <property type="protein sequence ID" value="MBB5800259.1"/>
    <property type="molecule type" value="Genomic_DNA"/>
</dbReference>
<reference evidence="2 3" key="1">
    <citation type="submission" date="2020-08" db="EMBL/GenBank/DDBJ databases">
        <title>Sequencing the genomes of 1000 actinobacteria strains.</title>
        <authorList>
            <person name="Klenk H.-P."/>
        </authorList>
    </citation>
    <scope>NUCLEOTIDE SEQUENCE [LARGE SCALE GENOMIC DNA]</scope>
    <source>
        <strain evidence="2 3">DSM 45486</strain>
    </source>
</reference>
<dbReference type="NCBIfam" id="TIGR03696">
    <property type="entry name" value="Rhs_assc_core"/>
    <property type="match status" value="1"/>
</dbReference>
<dbReference type="NCBIfam" id="TIGR01443">
    <property type="entry name" value="intein_Cterm"/>
    <property type="match status" value="1"/>
</dbReference>
<name>A0A7W9HE15_9PSEU</name>
<dbReference type="SUPFAM" id="SSF51294">
    <property type="entry name" value="Hedgehog/intein (Hint) domain"/>
    <property type="match status" value="1"/>
</dbReference>
<dbReference type="Proteomes" id="UP000552097">
    <property type="component" value="Unassembled WGS sequence"/>
</dbReference>
<dbReference type="Gene3D" id="2.170.16.10">
    <property type="entry name" value="Hedgehog/Intein (Hint) domain"/>
    <property type="match status" value="1"/>
</dbReference>
<dbReference type="CDD" id="cd00081">
    <property type="entry name" value="Hint"/>
    <property type="match status" value="1"/>
</dbReference>
<dbReference type="PROSITE" id="PS50818">
    <property type="entry name" value="INTEIN_C_TER"/>
    <property type="match status" value="1"/>
</dbReference>
<feature type="region of interest" description="Disordered" evidence="1">
    <location>
        <begin position="1"/>
        <end position="27"/>
    </location>
</feature>
<dbReference type="Pfam" id="PF07591">
    <property type="entry name" value="PT-HINT"/>
    <property type="match status" value="1"/>
</dbReference>